<dbReference type="PRINTS" id="PR01543">
    <property type="entry name" value="ANATRNSFRASE"/>
</dbReference>
<evidence type="ECO:0000256" key="1">
    <source>
        <dbReference type="ARBA" id="ARBA00006547"/>
    </source>
</evidence>
<proteinExistence type="inferred from homology"/>
<comment type="caution">
    <text evidence="3">The sequence shown here is derived from an EMBL/GenBank/DDBJ whole genome shotgun (WGS) entry which is preliminary data.</text>
</comment>
<dbReference type="SUPFAM" id="SSF54001">
    <property type="entry name" value="Cysteine proteinases"/>
    <property type="match status" value="1"/>
</dbReference>
<dbReference type="GO" id="GO:0016407">
    <property type="term" value="F:acetyltransferase activity"/>
    <property type="evidence" value="ECO:0007669"/>
    <property type="project" value="InterPro"/>
</dbReference>
<dbReference type="EMBL" id="BJXB01000026">
    <property type="protein sequence ID" value="GEM48948.1"/>
    <property type="molecule type" value="Genomic_DNA"/>
</dbReference>
<dbReference type="OrthoDB" id="7181050at2"/>
<gene>
    <name evidence="3" type="ORF">DC3_45830</name>
</gene>
<organism evidence="3 4">
    <name type="scientific">Deinococcus cellulosilyticus (strain DSM 18568 / NBRC 106333 / KACC 11606 / 5516J-15)</name>
    <dbReference type="NCBI Taxonomy" id="1223518"/>
    <lineage>
        <taxon>Bacteria</taxon>
        <taxon>Thermotogati</taxon>
        <taxon>Deinococcota</taxon>
        <taxon>Deinococci</taxon>
        <taxon>Deinococcales</taxon>
        <taxon>Deinococcaceae</taxon>
        <taxon>Deinococcus</taxon>
    </lineage>
</organism>
<dbReference type="RefSeq" id="WP_146888600.1">
    <property type="nucleotide sequence ID" value="NZ_BJXB01000026.1"/>
</dbReference>
<evidence type="ECO:0000313" key="4">
    <source>
        <dbReference type="Proteomes" id="UP000321306"/>
    </source>
</evidence>
<accession>A0A511N8Y9</accession>
<reference evidence="3 4" key="1">
    <citation type="submission" date="2019-07" db="EMBL/GenBank/DDBJ databases">
        <title>Whole genome shotgun sequence of Deinococcus cellulosilyticus NBRC 106333.</title>
        <authorList>
            <person name="Hosoyama A."/>
            <person name="Uohara A."/>
            <person name="Ohji S."/>
            <person name="Ichikawa N."/>
        </authorList>
    </citation>
    <scope>NUCLEOTIDE SEQUENCE [LARGE SCALE GENOMIC DNA]</scope>
    <source>
        <strain evidence="3 4">NBRC 106333</strain>
    </source>
</reference>
<evidence type="ECO:0000256" key="2">
    <source>
        <dbReference type="RuleBase" id="RU003452"/>
    </source>
</evidence>
<dbReference type="AlphaFoldDB" id="A0A511N8Y9"/>
<comment type="similarity">
    <text evidence="1 2">Belongs to the arylamine N-acetyltransferase family.</text>
</comment>
<keyword evidence="3" id="KW-0808">Transferase</keyword>
<dbReference type="Proteomes" id="UP000321306">
    <property type="component" value="Unassembled WGS sequence"/>
</dbReference>
<protein>
    <submittedName>
        <fullName evidence="3">N-hydroxyarylamine O-acetyltransferase</fullName>
    </submittedName>
</protein>
<dbReference type="InterPro" id="IPR053710">
    <property type="entry name" value="Arylamine_NAT_domain_sf"/>
</dbReference>
<dbReference type="Gene3D" id="3.30.2140.20">
    <property type="match status" value="1"/>
</dbReference>
<dbReference type="Pfam" id="PF00797">
    <property type="entry name" value="Acetyltransf_2"/>
    <property type="match status" value="1"/>
</dbReference>
<dbReference type="PANTHER" id="PTHR11786:SF0">
    <property type="entry name" value="ARYLAMINE N-ACETYLTRANSFERASE 4-RELATED"/>
    <property type="match status" value="1"/>
</dbReference>
<dbReference type="InterPro" id="IPR001447">
    <property type="entry name" value="Arylamine_N-AcTrfase"/>
</dbReference>
<keyword evidence="4" id="KW-1185">Reference proteome</keyword>
<evidence type="ECO:0000313" key="3">
    <source>
        <dbReference type="EMBL" id="GEM48948.1"/>
    </source>
</evidence>
<sequence length="260" mass="29927">MSLQKYLERIECQVRPPSLDHLSELQQKHLQHLPFETLSLHLGQPIELNIDALLEKILDRKRGGFCYELNSAFAWLLKSLGYDVRLIMSQPFKGDGTLAPPFAHLALKVVLDGQAYLVDVGFNDGSVHPFPILEGHVENGCTLQKEGEVWTYIDLEREKNLYVFTEQEHPLEDFFEMCTYYSNSAESGFRKKMFCGFQVQGRKDYLTDHKWVEGSSERLLDEQEFASKLRDFYGVPLDDAEIQTLYAACLQRAREVSPVN</sequence>
<name>A0A511N8Y9_DEIC1</name>
<dbReference type="PANTHER" id="PTHR11786">
    <property type="entry name" value="N-HYDROXYARYLAMINE O-ACETYLTRANSFERASE"/>
    <property type="match status" value="1"/>
</dbReference>
<dbReference type="InterPro" id="IPR038765">
    <property type="entry name" value="Papain-like_cys_pep_sf"/>
</dbReference>